<evidence type="ECO:0000313" key="2">
    <source>
        <dbReference type="EMBL" id="KAA9130553.1"/>
    </source>
</evidence>
<evidence type="ECO:0000259" key="1">
    <source>
        <dbReference type="Pfam" id="PF03372"/>
    </source>
</evidence>
<keyword evidence="2" id="KW-0540">Nuclease</keyword>
<protein>
    <submittedName>
        <fullName evidence="2">Endonuclease</fullName>
    </submittedName>
</protein>
<dbReference type="PANTHER" id="PTHR14859:SF15">
    <property type="entry name" value="ENDONUCLEASE_EXONUCLEASE_PHOSPHATASE DOMAIN-CONTAINING PROTEIN"/>
    <property type="match status" value="1"/>
</dbReference>
<dbReference type="Pfam" id="PF03372">
    <property type="entry name" value="Exo_endo_phos"/>
    <property type="match status" value="1"/>
</dbReference>
<accession>A0A5N0T6G4</accession>
<keyword evidence="2" id="KW-0378">Hydrolase</keyword>
<proteinExistence type="predicted"/>
<dbReference type="GO" id="GO:0006506">
    <property type="term" value="P:GPI anchor biosynthetic process"/>
    <property type="evidence" value="ECO:0007669"/>
    <property type="project" value="TreeGrafter"/>
</dbReference>
<reference evidence="2 3" key="1">
    <citation type="submission" date="2019-09" db="EMBL/GenBank/DDBJ databases">
        <title>Wenzhouxiangella sp. Genome sequencing and assembly.</title>
        <authorList>
            <person name="Zhang R."/>
        </authorList>
    </citation>
    <scope>NUCLEOTIDE SEQUENCE [LARGE SCALE GENOMIC DNA]</scope>
    <source>
        <strain evidence="2 3">W260</strain>
    </source>
</reference>
<dbReference type="Proteomes" id="UP000325372">
    <property type="component" value="Unassembled WGS sequence"/>
</dbReference>
<feature type="domain" description="Endonuclease/exonuclease/phosphatase" evidence="1">
    <location>
        <begin position="5"/>
        <end position="222"/>
    </location>
</feature>
<dbReference type="GO" id="GO:0016020">
    <property type="term" value="C:membrane"/>
    <property type="evidence" value="ECO:0007669"/>
    <property type="project" value="GOC"/>
</dbReference>
<dbReference type="EMBL" id="VYXP01000007">
    <property type="protein sequence ID" value="KAA9130553.1"/>
    <property type="molecule type" value="Genomic_DNA"/>
</dbReference>
<keyword evidence="2" id="KW-0255">Endonuclease</keyword>
<evidence type="ECO:0000313" key="3">
    <source>
        <dbReference type="Proteomes" id="UP000325372"/>
    </source>
</evidence>
<keyword evidence="3" id="KW-1185">Reference proteome</keyword>
<dbReference type="GO" id="GO:0004519">
    <property type="term" value="F:endonuclease activity"/>
    <property type="evidence" value="ECO:0007669"/>
    <property type="project" value="UniProtKB-KW"/>
</dbReference>
<dbReference type="InterPro" id="IPR036691">
    <property type="entry name" value="Endo/exonu/phosph_ase_sf"/>
</dbReference>
<name>A0A5N0T6G4_9GAMM</name>
<dbReference type="AlphaFoldDB" id="A0A5N0T6G4"/>
<comment type="caution">
    <text evidence="2">The sequence shown here is derived from an EMBL/GenBank/DDBJ whole genome shotgun (WGS) entry which is preliminary data.</text>
</comment>
<dbReference type="InterPro" id="IPR051916">
    <property type="entry name" value="GPI-anchor_lipid_remodeler"/>
</dbReference>
<dbReference type="Gene3D" id="3.60.10.10">
    <property type="entry name" value="Endonuclease/exonuclease/phosphatase"/>
    <property type="match status" value="1"/>
</dbReference>
<dbReference type="InterPro" id="IPR005135">
    <property type="entry name" value="Endo/exonuclease/phosphatase"/>
</dbReference>
<dbReference type="PANTHER" id="PTHR14859">
    <property type="entry name" value="CALCOFLUOR WHITE HYPERSENSITIVE PROTEIN PRECURSOR"/>
    <property type="match status" value="1"/>
</dbReference>
<sequence length="231" mass="26185">MTQIATYNIHRCIGGDGHYDPGRIRKVLQEIDADVVALQEVELFHEHPGLLDELTRGSEWRAIHDVTLRRSSGHYGNAVLTRLPVLAMERVDLSWPGREPRGALVLRLDSGHGVIGFVATHLGLRPAERREQVRRLLATMERLDADGDEGCPLVLAGDLNEWLLWGRPLRWLRRRFLPTPSPATWPASRPVFALDRIWVSPRSRLVSIDVHDSPLARRASDHRPLVARLET</sequence>
<dbReference type="RefSeq" id="WP_150864857.1">
    <property type="nucleotide sequence ID" value="NZ_VYXP01000007.1"/>
</dbReference>
<dbReference type="SUPFAM" id="SSF56219">
    <property type="entry name" value="DNase I-like"/>
    <property type="match status" value="1"/>
</dbReference>
<gene>
    <name evidence="2" type="ORF">F3N42_12765</name>
</gene>
<organism evidence="2 3">
    <name type="scientific">Marinihelvus fidelis</name>
    <dbReference type="NCBI Taxonomy" id="2613842"/>
    <lineage>
        <taxon>Bacteria</taxon>
        <taxon>Pseudomonadati</taxon>
        <taxon>Pseudomonadota</taxon>
        <taxon>Gammaproteobacteria</taxon>
        <taxon>Chromatiales</taxon>
        <taxon>Wenzhouxiangellaceae</taxon>
        <taxon>Marinihelvus</taxon>
    </lineage>
</organism>